<keyword evidence="2 10" id="KW-0328">Glycosyltransferase</keyword>
<dbReference type="GO" id="GO:0102704">
    <property type="term" value="F:GDP-Man:Man(2)GlcNAc(2)-PP-Dol alpha-1,6-mannosyltransferase activity"/>
    <property type="evidence" value="ECO:0007669"/>
    <property type="project" value="UniProtKB-UniRule"/>
</dbReference>
<dbReference type="SUPFAM" id="SSF53756">
    <property type="entry name" value="UDP-Glycosyltransferase/glycogen phosphorylase"/>
    <property type="match status" value="1"/>
</dbReference>
<comment type="catalytic activity">
    <reaction evidence="8 10">
        <text>a beta-D-Man-(1-&gt;4)-beta-D-GlcNAc-(1-&gt;4)-alpha-D-GlcNAc-diphospho-di-trans,poly-cis-dolichol + GDP-alpha-D-mannose = an alpha-D-Man-(1-&gt;3)-beta-D-Man-(1-&gt;4)-beta-D-GlcNAc-(1-&gt;4)-alpha-D-GlcNAc-diphospho-di-trans,poly-cis-dolichol + GDP + H(+)</text>
        <dbReference type="Rhea" id="RHEA:29515"/>
        <dbReference type="Rhea" id="RHEA-COMP:19511"/>
        <dbReference type="Rhea" id="RHEA-COMP:19513"/>
        <dbReference type="ChEBI" id="CHEBI:15378"/>
        <dbReference type="ChEBI" id="CHEBI:57527"/>
        <dbReference type="ChEBI" id="CHEBI:58189"/>
        <dbReference type="ChEBI" id="CHEBI:58472"/>
        <dbReference type="ChEBI" id="CHEBI:132510"/>
        <dbReference type="EC" id="2.4.1.132"/>
    </reaction>
    <physiologicalReaction direction="left-to-right" evidence="8 10">
        <dbReference type="Rhea" id="RHEA:29516"/>
    </physiologicalReaction>
</comment>
<name>A0A915Q5L1_9BILA</name>
<evidence type="ECO:0000259" key="12">
    <source>
        <dbReference type="Pfam" id="PF13439"/>
    </source>
</evidence>
<comment type="similarity">
    <text evidence="10">Belongs to the glycosyltransferase group 1 family.</text>
</comment>
<evidence type="ECO:0000256" key="6">
    <source>
        <dbReference type="ARBA" id="ARBA00022989"/>
    </source>
</evidence>
<keyword evidence="13" id="KW-1185">Reference proteome</keyword>
<keyword evidence="7 10" id="KW-0472">Membrane</keyword>
<dbReference type="WBParaSite" id="sdigi.contig617.g9238.t1">
    <property type="protein sequence ID" value="sdigi.contig617.g9238.t1"/>
    <property type="gene ID" value="sdigi.contig617.g9238"/>
</dbReference>
<dbReference type="EC" id="2.4.1.257" evidence="10"/>
<comment type="function">
    <text evidence="10">Mannosylates Man(2)GlcNAc(2)-dolichol diphosphate and Man(1)GlcNAc(2)-dolichol diphosphate to form Man(3)GlcNAc(2)-dolichol diphosphate.</text>
</comment>
<evidence type="ECO:0000256" key="7">
    <source>
        <dbReference type="ARBA" id="ARBA00023136"/>
    </source>
</evidence>
<dbReference type="PANTHER" id="PTHR45918">
    <property type="entry name" value="ALPHA-1,3/1,6-MANNOSYLTRANSFERASE ALG2"/>
    <property type="match status" value="1"/>
</dbReference>
<evidence type="ECO:0000256" key="5">
    <source>
        <dbReference type="ARBA" id="ARBA00022824"/>
    </source>
</evidence>
<dbReference type="Proteomes" id="UP000887581">
    <property type="component" value="Unplaced"/>
</dbReference>
<organism evidence="13 14">
    <name type="scientific">Setaria digitata</name>
    <dbReference type="NCBI Taxonomy" id="48799"/>
    <lineage>
        <taxon>Eukaryota</taxon>
        <taxon>Metazoa</taxon>
        <taxon>Ecdysozoa</taxon>
        <taxon>Nematoda</taxon>
        <taxon>Chromadorea</taxon>
        <taxon>Rhabditida</taxon>
        <taxon>Spirurina</taxon>
        <taxon>Spiruromorpha</taxon>
        <taxon>Filarioidea</taxon>
        <taxon>Setariidae</taxon>
        <taxon>Setaria</taxon>
    </lineage>
</organism>
<accession>A0A915Q5L1</accession>
<protein>
    <recommendedName>
        <fullName evidence="10">Alpha-1,3/1,6-mannosyltransferase ALG2</fullName>
        <ecNumber evidence="10">2.4.1.132</ecNumber>
        <ecNumber evidence="10">2.4.1.257</ecNumber>
    </recommendedName>
    <alternativeName>
        <fullName evidence="10">GDP-Man:Man(1)GlcNAc(2)-PP-Dol alpha-1,3-mannosyltransferase</fullName>
    </alternativeName>
</protein>
<evidence type="ECO:0000256" key="9">
    <source>
        <dbReference type="ARBA" id="ARBA00045104"/>
    </source>
</evidence>
<dbReference type="EC" id="2.4.1.132" evidence="10"/>
<dbReference type="Pfam" id="PF00534">
    <property type="entry name" value="Glycos_transf_1"/>
    <property type="match status" value="1"/>
</dbReference>
<comment type="subcellular location">
    <subcellularLocation>
        <location evidence="10">Endoplasmic reticulum membrane</location>
        <topology evidence="10">Single-pass membrane protein</topology>
    </subcellularLocation>
</comment>
<evidence type="ECO:0000256" key="10">
    <source>
        <dbReference type="RuleBase" id="RU367136"/>
    </source>
</evidence>
<evidence type="ECO:0000256" key="4">
    <source>
        <dbReference type="ARBA" id="ARBA00022692"/>
    </source>
</evidence>
<evidence type="ECO:0000256" key="8">
    <source>
        <dbReference type="ARBA" id="ARBA00045103"/>
    </source>
</evidence>
<evidence type="ECO:0000259" key="11">
    <source>
        <dbReference type="Pfam" id="PF00534"/>
    </source>
</evidence>
<evidence type="ECO:0000256" key="3">
    <source>
        <dbReference type="ARBA" id="ARBA00022679"/>
    </source>
</evidence>
<keyword evidence="3 10" id="KW-0808">Transferase</keyword>
<dbReference type="Gene3D" id="3.40.50.2000">
    <property type="entry name" value="Glycogen Phosphorylase B"/>
    <property type="match status" value="2"/>
</dbReference>
<feature type="transmembrane region" description="Helical" evidence="10">
    <location>
        <begin position="104"/>
        <end position="127"/>
    </location>
</feature>
<evidence type="ECO:0000313" key="14">
    <source>
        <dbReference type="WBParaSite" id="sdigi.contig617.g9238.t1"/>
    </source>
</evidence>
<comment type="catalytic activity">
    <reaction evidence="9 10">
        <text>an alpha-D-Man-(1-&gt;3)-beta-D-Man-(1-&gt;4)-beta-D-GlcNAc-(1-&gt;4)-alpha-D-GlcNAc-diphospho-di-trans,poly-cis-dolichol + GDP-alpha-D-mannose = an alpha-D-Man-(1-&gt;3)-[alpha-D-Man-(1-&gt;6)]-beta-D-Man-(1-&gt;4)-beta-D-GlcNAc-(1-&gt;4)-alpha-D-GlcNAc-diphospho-di-trans,poly-cis-dolichol + GDP + H(+)</text>
        <dbReference type="Rhea" id="RHEA:29519"/>
        <dbReference type="Rhea" id="RHEA-COMP:19513"/>
        <dbReference type="Rhea" id="RHEA-COMP:19515"/>
        <dbReference type="ChEBI" id="CHEBI:15378"/>
        <dbReference type="ChEBI" id="CHEBI:57527"/>
        <dbReference type="ChEBI" id="CHEBI:58189"/>
        <dbReference type="ChEBI" id="CHEBI:132510"/>
        <dbReference type="ChEBI" id="CHEBI:132511"/>
        <dbReference type="EC" id="2.4.1.257"/>
    </reaction>
    <physiologicalReaction direction="left-to-right" evidence="9 10">
        <dbReference type="Rhea" id="RHEA:29520"/>
    </physiologicalReaction>
</comment>
<feature type="domain" description="Glycosyltransferase subfamily 4-like N-terminal" evidence="12">
    <location>
        <begin position="12"/>
        <end position="197"/>
    </location>
</feature>
<evidence type="ECO:0000256" key="1">
    <source>
        <dbReference type="ARBA" id="ARBA00004922"/>
    </source>
</evidence>
<dbReference type="InterPro" id="IPR001296">
    <property type="entry name" value="Glyco_trans_1"/>
</dbReference>
<comment type="pathway">
    <text evidence="1 10">Protein modification; protein glycosylation.</text>
</comment>
<keyword evidence="4 10" id="KW-0812">Transmembrane</keyword>
<feature type="transmembrane region" description="Helical" evidence="10">
    <location>
        <begin position="75"/>
        <end position="97"/>
    </location>
</feature>
<sequence length="411" mass="47389">MFVTIIHPNLGIGGAERLVVDVAIAMKRSGHRVQLVTNHFDPKHAFMETTEFGYDFRFLVLNLDIKVIDVRPRSIFGFGCALCAYIRMCIAALYICLFLKRTDLISACLLVFRVFRFLGLFNARLIFYCHFPDQLLTERKSMLKKFYRVFIDWFETWTMTMADLICVNSEFTKEIVIKTFPQIHERHIHILYPTLNTKFFDHCKTAELNEIPKSARHIFVSINRYEKKKNVGLALEAFDLLKEKISEDDYRYCFLVIAGGYDVMNGENIACFIELQEKAIALGIPREQYVFLKSPTDEEKLELLRRATAVLYTPSNEHFGIVPVEAMYMKCCVIALNSGGPRETIIDEETGFLVQENSDSFAEKLSELVRNKCKATAMGEAGRKRVKTVFAMDNFVIRLEALIHKVVSNTR</sequence>
<dbReference type="GO" id="GO:0004378">
    <property type="term" value="F:GDP-Man:Man(1)GlcNAc(2)-PP-Dol alpha-1,3-mannosyltransferase activity"/>
    <property type="evidence" value="ECO:0007669"/>
    <property type="project" value="UniProtKB-UniRule"/>
</dbReference>
<dbReference type="InterPro" id="IPR028098">
    <property type="entry name" value="Glyco_trans_4-like_N"/>
</dbReference>
<evidence type="ECO:0000313" key="13">
    <source>
        <dbReference type="Proteomes" id="UP000887581"/>
    </source>
</evidence>
<dbReference type="Pfam" id="PF13439">
    <property type="entry name" value="Glyco_transf_4"/>
    <property type="match status" value="1"/>
</dbReference>
<keyword evidence="5" id="KW-0256">Endoplasmic reticulum</keyword>
<keyword evidence="6 10" id="KW-1133">Transmembrane helix</keyword>
<dbReference type="PANTHER" id="PTHR45918:SF1">
    <property type="entry name" value="ALPHA-1,3_1,6-MANNOSYLTRANSFERASE ALG2"/>
    <property type="match status" value="1"/>
</dbReference>
<evidence type="ECO:0000256" key="2">
    <source>
        <dbReference type="ARBA" id="ARBA00022676"/>
    </source>
</evidence>
<reference evidence="14" key="1">
    <citation type="submission" date="2022-11" db="UniProtKB">
        <authorList>
            <consortium name="WormBaseParasite"/>
        </authorList>
    </citation>
    <scope>IDENTIFICATION</scope>
</reference>
<feature type="domain" description="Glycosyl transferase family 1" evidence="11">
    <location>
        <begin position="215"/>
        <end position="385"/>
    </location>
</feature>
<dbReference type="GO" id="GO:0005789">
    <property type="term" value="C:endoplasmic reticulum membrane"/>
    <property type="evidence" value="ECO:0007669"/>
    <property type="project" value="UniProtKB-SubCell"/>
</dbReference>
<dbReference type="InterPro" id="IPR027054">
    <property type="entry name" value="ALG2"/>
</dbReference>
<dbReference type="AlphaFoldDB" id="A0A915Q5L1"/>
<proteinExistence type="inferred from homology"/>